<feature type="domain" description="PhoU" evidence="7">
    <location>
        <begin position="342"/>
        <end position="428"/>
    </location>
</feature>
<feature type="transmembrane region" description="Helical" evidence="6">
    <location>
        <begin position="211"/>
        <end position="230"/>
    </location>
</feature>
<keyword evidence="9" id="KW-1185">Reference proteome</keyword>
<evidence type="ECO:0000313" key="8">
    <source>
        <dbReference type="EMBL" id="BBH26393.1"/>
    </source>
</evidence>
<dbReference type="AlphaFoldDB" id="A0A3G9JN11"/>
<dbReference type="Pfam" id="PF02690">
    <property type="entry name" value="Na_Pi_cotrans"/>
    <property type="match status" value="2"/>
</dbReference>
<protein>
    <submittedName>
        <fullName evidence="8">Na/Pi cotransporter</fullName>
    </submittedName>
</protein>
<evidence type="ECO:0000256" key="6">
    <source>
        <dbReference type="SAM" id="Phobius"/>
    </source>
</evidence>
<dbReference type="GO" id="GO:0005886">
    <property type="term" value="C:plasma membrane"/>
    <property type="evidence" value="ECO:0007669"/>
    <property type="project" value="UniProtKB-SubCell"/>
</dbReference>
<evidence type="ECO:0000256" key="4">
    <source>
        <dbReference type="ARBA" id="ARBA00022989"/>
    </source>
</evidence>
<dbReference type="NCBIfam" id="TIGR00704">
    <property type="entry name" value="NaPi_cotrn_rel"/>
    <property type="match status" value="1"/>
</dbReference>
<evidence type="ECO:0000313" key="9">
    <source>
        <dbReference type="Proteomes" id="UP000268059"/>
    </source>
</evidence>
<gene>
    <name evidence="8" type="ORF">SG0102_13270</name>
</gene>
<dbReference type="GO" id="GO:0005436">
    <property type="term" value="F:sodium:phosphate symporter activity"/>
    <property type="evidence" value="ECO:0007669"/>
    <property type="project" value="InterPro"/>
</dbReference>
<dbReference type="Gene3D" id="1.20.58.220">
    <property type="entry name" value="Phosphate transport system protein phou homolog 2, domain 2"/>
    <property type="match status" value="1"/>
</dbReference>
<dbReference type="NCBIfam" id="NF037997">
    <property type="entry name" value="Na_Pi_symport"/>
    <property type="match status" value="1"/>
</dbReference>
<dbReference type="EMBL" id="AP019309">
    <property type="protein sequence ID" value="BBH26393.1"/>
    <property type="molecule type" value="Genomic_DNA"/>
</dbReference>
<evidence type="ECO:0000256" key="1">
    <source>
        <dbReference type="ARBA" id="ARBA00004651"/>
    </source>
</evidence>
<dbReference type="InterPro" id="IPR026022">
    <property type="entry name" value="PhoU_dom"/>
</dbReference>
<feature type="domain" description="PhoU" evidence="7">
    <location>
        <begin position="450"/>
        <end position="532"/>
    </location>
</feature>
<organism evidence="8 9">
    <name type="scientific">Intestinibaculum porci</name>
    <dbReference type="NCBI Taxonomy" id="2487118"/>
    <lineage>
        <taxon>Bacteria</taxon>
        <taxon>Bacillati</taxon>
        <taxon>Bacillota</taxon>
        <taxon>Erysipelotrichia</taxon>
        <taxon>Erysipelotrichales</taxon>
        <taxon>Erysipelotrichaceae</taxon>
        <taxon>Intestinibaculum</taxon>
    </lineage>
</organism>
<name>A0A3G9JN11_9FIRM</name>
<keyword evidence="4 6" id="KW-1133">Transmembrane helix</keyword>
<sequence length="547" mass="60411">MSIFNIVNLLGGLGLFLFGMNYMSEGINQVAGSKMKDLLEKLTRNKFKGFLLGLFVTCIIQSSSATTVMCMGFLNAGIMDLAQATGVILGAHIGTTITAVLIAIDVSAISTLCIFIGACLVLFAKKPTKVYVGEIILGFGILFFGLKYMSGDQAMGVLKTNAAFKHFITTANNPIIGLVVGTLMCSVLQSSSASIGVLQVLALQGLMPMDFAIYLIIGVNVGSAMPLFLSSIGAKTGARRAAIVYFVFDVVGMLIFTPIALLTPYTSWITSLTANGSVQVAIGHIIFKVVTALVLLPFVNQIVAFASRVIPAREHESNLRFMYIDTKLSDNTSIAAQVEQEVTRMINAVRQNFVDACEAFLTKDVSKAPQIREREELIDWLNENITNFMITINARPLPNESAAYVGRLFHVLIDLERIGDHAVNILEKTETTINDHLDFSDYSSEEFRALYDNVIILFDESVKSLRKDKIFEEEKKGLLNLRNFIRDLNEDALDNHIERLREHKCHTESGVIFTKLLQDLERTGDHAYNISKAGRDDRVLMNNRYIS</sequence>
<dbReference type="Proteomes" id="UP000268059">
    <property type="component" value="Chromosome"/>
</dbReference>
<dbReference type="PANTHER" id="PTHR10010">
    <property type="entry name" value="SOLUTE CARRIER FAMILY 34 SODIUM PHOSPHATE , MEMBER 2-RELATED"/>
    <property type="match status" value="1"/>
</dbReference>
<dbReference type="InterPro" id="IPR003841">
    <property type="entry name" value="Na/Pi_transpt"/>
</dbReference>
<reference evidence="8 9" key="1">
    <citation type="submission" date="2018-11" db="EMBL/GenBank/DDBJ databases">
        <title>Novel Erysipelotrichaceae bacterium isolated from small intestine of a swine.</title>
        <authorList>
            <person name="Kim J.S."/>
            <person name="Choe H."/>
            <person name="Lee Y.R."/>
            <person name="Kim K.M."/>
            <person name="Park D.S."/>
        </authorList>
    </citation>
    <scope>NUCLEOTIDE SEQUENCE [LARGE SCALE GENOMIC DNA]</scope>
    <source>
        <strain evidence="8 9">SG0102</strain>
    </source>
</reference>
<dbReference type="GO" id="GO:0044341">
    <property type="term" value="P:sodium-dependent phosphate transport"/>
    <property type="evidence" value="ECO:0007669"/>
    <property type="project" value="InterPro"/>
</dbReference>
<keyword evidence="5 6" id="KW-0472">Membrane</keyword>
<keyword evidence="2" id="KW-1003">Cell membrane</keyword>
<accession>A0A3G9JN11</accession>
<comment type="subcellular location">
    <subcellularLocation>
        <location evidence="1">Cell membrane</location>
        <topology evidence="1">Multi-pass membrane protein</topology>
    </subcellularLocation>
</comment>
<evidence type="ECO:0000256" key="2">
    <source>
        <dbReference type="ARBA" id="ARBA00022475"/>
    </source>
</evidence>
<feature type="transmembrane region" description="Helical" evidence="6">
    <location>
        <begin position="130"/>
        <end position="150"/>
    </location>
</feature>
<feature type="transmembrane region" description="Helical" evidence="6">
    <location>
        <begin position="50"/>
        <end position="76"/>
    </location>
</feature>
<dbReference type="FunCoup" id="A0A3G9JN11">
    <property type="interactions" value="12"/>
</dbReference>
<evidence type="ECO:0000256" key="3">
    <source>
        <dbReference type="ARBA" id="ARBA00022692"/>
    </source>
</evidence>
<dbReference type="PANTHER" id="PTHR10010:SF46">
    <property type="entry name" value="SODIUM-DEPENDENT PHOSPHATE TRANSPORT PROTEIN 2B"/>
    <property type="match status" value="1"/>
</dbReference>
<dbReference type="InParanoid" id="A0A3G9JN11"/>
<evidence type="ECO:0000256" key="5">
    <source>
        <dbReference type="ARBA" id="ARBA00023136"/>
    </source>
</evidence>
<proteinExistence type="predicted"/>
<dbReference type="InterPro" id="IPR038078">
    <property type="entry name" value="PhoU-like_sf"/>
</dbReference>
<feature type="transmembrane region" description="Helical" evidence="6">
    <location>
        <begin position="285"/>
        <end position="310"/>
    </location>
</feature>
<dbReference type="RefSeq" id="WP_162300189.1">
    <property type="nucleotide sequence ID" value="NZ_AP019309.1"/>
</dbReference>
<dbReference type="SUPFAM" id="SSF109755">
    <property type="entry name" value="PhoU-like"/>
    <property type="match status" value="1"/>
</dbReference>
<feature type="transmembrane region" description="Helical" evidence="6">
    <location>
        <begin position="97"/>
        <end position="124"/>
    </location>
</feature>
<keyword evidence="3 6" id="KW-0812">Transmembrane</keyword>
<dbReference type="Pfam" id="PF01895">
    <property type="entry name" value="PhoU"/>
    <property type="match status" value="2"/>
</dbReference>
<dbReference type="KEGG" id="ebm:SG0102_13270"/>
<feature type="transmembrane region" description="Helical" evidence="6">
    <location>
        <begin position="242"/>
        <end position="265"/>
    </location>
</feature>
<dbReference type="InterPro" id="IPR004633">
    <property type="entry name" value="NaPi_cotrn-rel/YqeW-like"/>
</dbReference>
<evidence type="ECO:0000259" key="7">
    <source>
        <dbReference type="Pfam" id="PF01895"/>
    </source>
</evidence>